<dbReference type="PANTHER" id="PTHR43108">
    <property type="entry name" value="N-ACETYLGLUCOSAMINE-6-SULFATASE FAMILY MEMBER"/>
    <property type="match status" value="1"/>
</dbReference>
<keyword evidence="10" id="KW-1185">Reference proteome</keyword>
<dbReference type="SUPFAM" id="SSF53649">
    <property type="entry name" value="Alkaline phosphatase-like"/>
    <property type="match status" value="1"/>
</dbReference>
<feature type="modified residue" description="3-oxoalanine (Cys)" evidence="5">
    <location>
        <position position="68"/>
    </location>
</feature>
<dbReference type="RefSeq" id="WP_111651105.1">
    <property type="nucleotide sequence ID" value="NZ_JACHWI010000011.1"/>
</dbReference>
<evidence type="ECO:0000256" key="7">
    <source>
        <dbReference type="SAM" id="SignalP"/>
    </source>
</evidence>
<evidence type="ECO:0000313" key="9">
    <source>
        <dbReference type="EMBL" id="RAK34423.1"/>
    </source>
</evidence>
<evidence type="ECO:0000313" key="10">
    <source>
        <dbReference type="Proteomes" id="UP000249341"/>
    </source>
</evidence>
<dbReference type="Proteomes" id="UP000249341">
    <property type="component" value="Unassembled WGS sequence"/>
</dbReference>
<evidence type="ECO:0000256" key="4">
    <source>
        <dbReference type="ARBA" id="ARBA00023180"/>
    </source>
</evidence>
<dbReference type="CDD" id="cd16147">
    <property type="entry name" value="G6S"/>
    <property type="match status" value="1"/>
</dbReference>
<dbReference type="InterPro" id="IPR000917">
    <property type="entry name" value="Sulfatase_N"/>
</dbReference>
<protein>
    <submittedName>
        <fullName evidence="9">Arylsulfatase A-like enzyme</fullName>
    </submittedName>
</protein>
<accession>A0A327Z7H1</accession>
<evidence type="ECO:0000256" key="5">
    <source>
        <dbReference type="PIRSR" id="PIRSR036666-50"/>
    </source>
</evidence>
<dbReference type="GO" id="GO:0030203">
    <property type="term" value="P:glycosaminoglycan metabolic process"/>
    <property type="evidence" value="ECO:0007669"/>
    <property type="project" value="InterPro"/>
</dbReference>
<name>A0A327Z7H1_9ACTN</name>
<comment type="PTM">
    <text evidence="5">The conversion to 3-oxoalanine (also known as C-formylglycine, FGly), of a serine or cysteine residue in prokaryotes and of a cysteine residue in eukaryotes, is critical for catalytic activity.</text>
</comment>
<keyword evidence="4" id="KW-0325">Glycoprotein</keyword>
<keyword evidence="2 7" id="KW-0732">Signal</keyword>
<dbReference type="AlphaFoldDB" id="A0A327Z7H1"/>
<reference evidence="9 10" key="1">
    <citation type="submission" date="2018-06" db="EMBL/GenBank/DDBJ databases">
        <title>Genomic Encyclopedia of Type Strains, Phase III (KMG-III): the genomes of soil and plant-associated and newly described type strains.</title>
        <authorList>
            <person name="Whitman W."/>
        </authorList>
    </citation>
    <scope>NUCLEOTIDE SEQUENCE [LARGE SCALE GENOMIC DNA]</scope>
    <source>
        <strain evidence="9 10">CGMCC 4.7090</strain>
    </source>
</reference>
<evidence type="ECO:0000256" key="6">
    <source>
        <dbReference type="SAM" id="MobiDB-lite"/>
    </source>
</evidence>
<comment type="caution">
    <text evidence="9">The sequence shown here is derived from an EMBL/GenBank/DDBJ whole genome shotgun (WGS) entry which is preliminary data.</text>
</comment>
<dbReference type="PANTHER" id="PTHR43108:SF8">
    <property type="entry name" value="SD21168P"/>
    <property type="match status" value="1"/>
</dbReference>
<organism evidence="9 10">
    <name type="scientific">Actinoplanes lutulentus</name>
    <dbReference type="NCBI Taxonomy" id="1287878"/>
    <lineage>
        <taxon>Bacteria</taxon>
        <taxon>Bacillati</taxon>
        <taxon>Actinomycetota</taxon>
        <taxon>Actinomycetes</taxon>
        <taxon>Micromonosporales</taxon>
        <taxon>Micromonosporaceae</taxon>
        <taxon>Actinoplanes</taxon>
    </lineage>
</organism>
<dbReference type="EMBL" id="QLMJ01000011">
    <property type="protein sequence ID" value="RAK34423.1"/>
    <property type="molecule type" value="Genomic_DNA"/>
</dbReference>
<dbReference type="InterPro" id="IPR012251">
    <property type="entry name" value="GlcNAc_6-SO4ase"/>
</dbReference>
<evidence type="ECO:0000259" key="8">
    <source>
        <dbReference type="Pfam" id="PF00884"/>
    </source>
</evidence>
<dbReference type="Pfam" id="PF00884">
    <property type="entry name" value="Sulfatase"/>
    <property type="match status" value="1"/>
</dbReference>
<proteinExistence type="inferred from homology"/>
<dbReference type="Gene3D" id="3.40.720.10">
    <property type="entry name" value="Alkaline Phosphatase, subunit A"/>
    <property type="match status" value="1"/>
</dbReference>
<gene>
    <name evidence="9" type="ORF">B0I29_11122</name>
</gene>
<feature type="domain" description="Sulfatase N-terminal" evidence="8">
    <location>
        <begin position="27"/>
        <end position="355"/>
    </location>
</feature>
<dbReference type="InterPro" id="IPR017850">
    <property type="entry name" value="Alkaline_phosphatase_core_sf"/>
</dbReference>
<feature type="region of interest" description="Disordered" evidence="6">
    <location>
        <begin position="384"/>
        <end position="409"/>
    </location>
</feature>
<comment type="similarity">
    <text evidence="1">Belongs to the sulfatase family.</text>
</comment>
<sequence length="474" mass="51283">MTPLLPVLALLASALAPPAPAAVADRPNIVFVLVDDLSKNLIPYMPNVQRLERDGTTFTNYTVTDSLCCPSRASILTGRYPHNTGIVKNHGSDGGFLLFRSRGEEKSTFATDLQSAGYRTAFLGKYLNEYLPESGYVPPGWDLWVAGGNAYDNFEYMLNENGSLVRYGSRPQDYLTDVLSVKARSFIRSSAQAGKPFAVEISTYTPHLPYPAAPRDAESFPGLTAPRGSAYGKVPKNAPGWLAPHSALTGAQIAHMDRGFRQRVQSVQAIDRMLGDLRVTLDKAGVADDTVVVFSSDNGYHMGEYRLNPGKQTAFDVDVNVPLVVAGAGVKVGQVSDALVENVDLRPTFGDLAGARVPGMVDGRSVRALLGGLVPQQWRTGSLIEHSDPATDPADPDYQKQSENTPPSYDALRTAEFTWVEYVDGTREYYDRRSDPAQMLNLAGGLDPERVTELSERLRALATCAGSSCRSAGG</sequence>
<dbReference type="InterPro" id="IPR024607">
    <property type="entry name" value="Sulfatase_CS"/>
</dbReference>
<evidence type="ECO:0000256" key="3">
    <source>
        <dbReference type="ARBA" id="ARBA00022801"/>
    </source>
</evidence>
<dbReference type="PROSITE" id="PS00523">
    <property type="entry name" value="SULFATASE_1"/>
    <property type="match status" value="1"/>
</dbReference>
<evidence type="ECO:0000256" key="1">
    <source>
        <dbReference type="ARBA" id="ARBA00008779"/>
    </source>
</evidence>
<keyword evidence="3" id="KW-0378">Hydrolase</keyword>
<evidence type="ECO:0000256" key="2">
    <source>
        <dbReference type="ARBA" id="ARBA00022729"/>
    </source>
</evidence>
<feature type="signal peptide" evidence="7">
    <location>
        <begin position="1"/>
        <end position="21"/>
    </location>
</feature>
<feature type="chain" id="PRO_5016335394" evidence="7">
    <location>
        <begin position="22"/>
        <end position="474"/>
    </location>
</feature>
<dbReference type="GO" id="GO:0008449">
    <property type="term" value="F:N-acetylglucosamine-6-sulfatase activity"/>
    <property type="evidence" value="ECO:0007669"/>
    <property type="project" value="InterPro"/>
</dbReference>
<dbReference type="OrthoDB" id="9777306at2"/>
<dbReference type="PIRSF" id="PIRSF036666">
    <property type="entry name" value="G6S"/>
    <property type="match status" value="1"/>
</dbReference>